<dbReference type="GeneID" id="84593407"/>
<protein>
    <submittedName>
        <fullName evidence="1">Uncharacterized protein</fullName>
    </submittedName>
</protein>
<evidence type="ECO:0000313" key="1">
    <source>
        <dbReference type="RefSeq" id="XP_059602768.1"/>
    </source>
</evidence>
<sequence>MGRSSASLNARFGHRGMSAGLHLHHSGNRACPSSSLQWVLSTEGVGLAVHLIQSLAGIEGLIVDVSQVFSGPKQVQLTERGYIYSNGFRMLRYKVLIPPGWFARMFVSSQPVIPSGYIQKWR</sequence>
<reference evidence="1" key="2">
    <citation type="submission" date="2025-08" db="UniProtKB">
        <authorList>
            <consortium name="RefSeq"/>
        </authorList>
    </citation>
    <scope>IDENTIFICATION</scope>
</reference>
<gene>
    <name evidence="1" type="ORF">An16g04850</name>
</gene>
<proteinExistence type="predicted"/>
<dbReference type="KEGG" id="ang:An16g04850"/>
<reference evidence="1" key="1">
    <citation type="submission" date="2025-02" db="EMBL/GenBank/DDBJ databases">
        <authorList>
            <consortium name="NCBI Genome Project"/>
        </authorList>
    </citation>
    <scope>NUCLEOTIDE SEQUENCE</scope>
</reference>
<dbReference type="VEuPathDB" id="FungiDB:An16g04850"/>
<dbReference type="RefSeq" id="XP_059602768.1">
    <property type="nucleotide sequence ID" value="XM_059745115.1"/>
</dbReference>
<accession>A0AAJ8BSA6</accession>
<name>A0AAJ8BSA6_ASPNG</name>
<dbReference type="AlphaFoldDB" id="A0AAJ8BSA6"/>
<organism evidence="1">
    <name type="scientific">Aspergillus niger</name>
    <dbReference type="NCBI Taxonomy" id="5061"/>
    <lineage>
        <taxon>Eukaryota</taxon>
        <taxon>Fungi</taxon>
        <taxon>Dikarya</taxon>
        <taxon>Ascomycota</taxon>
        <taxon>Pezizomycotina</taxon>
        <taxon>Eurotiomycetes</taxon>
        <taxon>Eurotiomycetidae</taxon>
        <taxon>Eurotiales</taxon>
        <taxon>Aspergillaceae</taxon>
        <taxon>Aspergillus</taxon>
        <taxon>Aspergillus subgen. Circumdati</taxon>
    </lineage>
</organism>